<evidence type="ECO:0000256" key="1">
    <source>
        <dbReference type="ARBA" id="ARBA00022722"/>
    </source>
</evidence>
<evidence type="ECO:0000256" key="2">
    <source>
        <dbReference type="ARBA" id="ARBA00022723"/>
    </source>
</evidence>
<dbReference type="InterPro" id="IPR042206">
    <property type="entry name" value="CRISPR-assoc_Cas1_C"/>
</dbReference>
<dbReference type="GO" id="GO:0046872">
    <property type="term" value="F:metal ion binding"/>
    <property type="evidence" value="ECO:0007669"/>
    <property type="project" value="UniProtKB-UniRule"/>
</dbReference>
<keyword evidence="7 10" id="KW-0238">DNA-binding</keyword>
<keyword evidence="12" id="KW-1185">Reference proteome</keyword>
<comment type="function">
    <text evidence="10">CRISPR (clustered regularly interspaced short palindromic repeat), is an adaptive immune system that provides protection against mobile genetic elements (viruses, transposable elements and conjugative plasmids). CRISPR clusters contain spacers, sequences complementary to antecedent mobile elements, and target invading nucleic acids. CRISPR clusters are transcribed and processed into CRISPR RNA (crRNA). Acts as a dsDNA endonuclease. Involved in the integration of spacer DNA into the CRISPR cassette.</text>
</comment>
<sequence>MKSLYVSQQGCYLSLSQEQVLIKKGQTTLNQAQLPLIEQILIFGKSQVTTQLIHTCLKKEIPILYLSRMGYCYGRVLPIQRGYRYLSRYQQVLTPLDRLLVAQAIVTAKLKNSRVFLMRHHRSHPSTNLEMAIQQLDYLITKVSCTESTEQLLGTEGAGAAIYFSAFGDCIQNPDFIFIARSRRPPGNPINAMLSFGYQVLWNHLLSLIELNELDPYQACLHQGHERHAALTSDLLEEFRAAIVDSLVIYMINRKMIDSDQDFEFIEGGCYLNEVGRRKYLQAFLIRMEEIIGVDKQPRWDSLMRQVKKFREFVYSPSRKYQPYLIR</sequence>
<evidence type="ECO:0000256" key="4">
    <source>
        <dbReference type="ARBA" id="ARBA00022801"/>
    </source>
</evidence>
<dbReference type="NCBIfam" id="TIGR00287">
    <property type="entry name" value="cas1"/>
    <property type="match status" value="1"/>
</dbReference>
<dbReference type="PANTHER" id="PTHR34353">
    <property type="entry name" value="CRISPR-ASSOCIATED ENDONUCLEASE CAS1 1"/>
    <property type="match status" value="1"/>
</dbReference>
<gene>
    <name evidence="10 11" type="primary">cas1</name>
    <name evidence="11" type="ORF">RIF25_12955</name>
</gene>
<dbReference type="GO" id="GO:0003677">
    <property type="term" value="F:DNA binding"/>
    <property type="evidence" value="ECO:0007669"/>
    <property type="project" value="UniProtKB-KW"/>
</dbReference>
<name>A0AAE4FUB4_9CYAN</name>
<comment type="cofactor">
    <cofactor evidence="10">
        <name>Mg(2+)</name>
        <dbReference type="ChEBI" id="CHEBI:18420"/>
    </cofactor>
    <cofactor evidence="10">
        <name>Mn(2+)</name>
        <dbReference type="ChEBI" id="CHEBI:29035"/>
    </cofactor>
</comment>
<dbReference type="PANTHER" id="PTHR34353:SF2">
    <property type="entry name" value="CRISPR-ASSOCIATED ENDONUCLEASE CAS1 1"/>
    <property type="match status" value="1"/>
</dbReference>
<dbReference type="InterPro" id="IPR042211">
    <property type="entry name" value="CRISPR-assoc_Cas1_N"/>
</dbReference>
<evidence type="ECO:0000256" key="6">
    <source>
        <dbReference type="ARBA" id="ARBA00023118"/>
    </source>
</evidence>
<dbReference type="HAMAP" id="MF_01470">
    <property type="entry name" value="Cas1"/>
    <property type="match status" value="1"/>
</dbReference>
<accession>A0AAE4FUB4</accession>
<feature type="binding site" evidence="10">
    <location>
        <position position="156"/>
    </location>
    <ligand>
        <name>Mn(2+)</name>
        <dbReference type="ChEBI" id="CHEBI:29035"/>
    </ligand>
</feature>
<evidence type="ECO:0000256" key="8">
    <source>
        <dbReference type="ARBA" id="ARBA00023211"/>
    </source>
</evidence>
<dbReference type="Gene3D" id="3.100.10.20">
    <property type="entry name" value="CRISPR-associated endonuclease Cas1, N-terminal domain"/>
    <property type="match status" value="1"/>
</dbReference>
<dbReference type="GO" id="GO:0004519">
    <property type="term" value="F:endonuclease activity"/>
    <property type="evidence" value="ECO:0007669"/>
    <property type="project" value="UniProtKB-UniRule"/>
</dbReference>
<dbReference type="GO" id="GO:0016787">
    <property type="term" value="F:hydrolase activity"/>
    <property type="evidence" value="ECO:0007669"/>
    <property type="project" value="UniProtKB-KW"/>
</dbReference>
<dbReference type="EC" id="3.1.-.-" evidence="10"/>
<evidence type="ECO:0000256" key="10">
    <source>
        <dbReference type="HAMAP-Rule" id="MF_01470"/>
    </source>
</evidence>
<evidence type="ECO:0000313" key="12">
    <source>
        <dbReference type="Proteomes" id="UP001268256"/>
    </source>
</evidence>
<keyword evidence="2 10" id="KW-0479">Metal-binding</keyword>
<dbReference type="CDD" id="cd09634">
    <property type="entry name" value="Cas1_I-II-III"/>
    <property type="match status" value="1"/>
</dbReference>
<comment type="subunit">
    <text evidence="9 10">Homodimer, forms a heterotetramer with a Cas2 homodimer.</text>
</comment>
<reference evidence="12" key="1">
    <citation type="submission" date="2023-07" db="EMBL/GenBank/DDBJ databases">
        <authorList>
            <person name="Luz R."/>
            <person name="Cordeiro R."/>
            <person name="Fonseca A."/>
            <person name="Goncalves V."/>
        </authorList>
    </citation>
    <scope>NUCLEOTIDE SEQUENCE [LARGE SCALE GENOMIC DNA]</scope>
    <source>
        <strain evidence="12">BACA0444</strain>
    </source>
</reference>
<keyword evidence="4 10" id="KW-0378">Hydrolase</keyword>
<proteinExistence type="inferred from homology"/>
<feature type="binding site" evidence="10">
    <location>
        <position position="237"/>
    </location>
    <ligand>
        <name>Mn(2+)</name>
        <dbReference type="ChEBI" id="CHEBI:29035"/>
    </ligand>
</feature>
<keyword evidence="3 10" id="KW-0255">Endonuclease</keyword>
<dbReference type="Gene3D" id="1.20.120.920">
    <property type="entry name" value="CRISPR-associated endonuclease Cas1, C-terminal domain"/>
    <property type="match status" value="1"/>
</dbReference>
<keyword evidence="6 10" id="KW-0051">Antiviral defense</keyword>
<evidence type="ECO:0000256" key="9">
    <source>
        <dbReference type="ARBA" id="ARBA00038592"/>
    </source>
</evidence>
<evidence type="ECO:0000256" key="3">
    <source>
        <dbReference type="ARBA" id="ARBA00022759"/>
    </source>
</evidence>
<dbReference type="InterPro" id="IPR002729">
    <property type="entry name" value="CRISPR-assoc_Cas1"/>
</dbReference>
<comment type="caution">
    <text evidence="11">The sequence shown here is derived from an EMBL/GenBank/DDBJ whole genome shotgun (WGS) entry which is preliminary data.</text>
</comment>
<dbReference type="Proteomes" id="UP001268256">
    <property type="component" value="Unassembled WGS sequence"/>
</dbReference>
<keyword evidence="5 10" id="KW-0460">Magnesium</keyword>
<keyword evidence="8 10" id="KW-0464">Manganese</keyword>
<evidence type="ECO:0000256" key="7">
    <source>
        <dbReference type="ARBA" id="ARBA00023125"/>
    </source>
</evidence>
<dbReference type="RefSeq" id="WP_407682418.1">
    <property type="nucleotide sequence ID" value="NZ_JAVMIP010000015.1"/>
</dbReference>
<dbReference type="GO" id="GO:0051607">
    <property type="term" value="P:defense response to virus"/>
    <property type="evidence" value="ECO:0007669"/>
    <property type="project" value="UniProtKB-UniRule"/>
</dbReference>
<keyword evidence="1 10" id="KW-0540">Nuclease</keyword>
<dbReference type="InterPro" id="IPR050646">
    <property type="entry name" value="Cas1"/>
</dbReference>
<evidence type="ECO:0000313" key="11">
    <source>
        <dbReference type="EMBL" id="MDS3861712.1"/>
    </source>
</evidence>
<comment type="similarity">
    <text evidence="10">Belongs to the CRISPR-associated endonuclease Cas1 family.</text>
</comment>
<dbReference type="GO" id="GO:0043571">
    <property type="term" value="P:maintenance of CRISPR repeat elements"/>
    <property type="evidence" value="ECO:0007669"/>
    <property type="project" value="UniProtKB-UniRule"/>
</dbReference>
<organism evidence="11 12">
    <name type="scientific">Pseudocalidococcus azoricus BACA0444</name>
    <dbReference type="NCBI Taxonomy" id="2918990"/>
    <lineage>
        <taxon>Bacteria</taxon>
        <taxon>Bacillati</taxon>
        <taxon>Cyanobacteriota</taxon>
        <taxon>Cyanophyceae</taxon>
        <taxon>Acaryochloridales</taxon>
        <taxon>Thermosynechococcaceae</taxon>
        <taxon>Pseudocalidococcus</taxon>
        <taxon>Pseudocalidococcus azoricus</taxon>
    </lineage>
</organism>
<protein>
    <recommendedName>
        <fullName evidence="10">CRISPR-associated endonuclease Cas1</fullName>
        <ecNumber evidence="10">3.1.-.-</ecNumber>
    </recommendedName>
</protein>
<evidence type="ECO:0000256" key="5">
    <source>
        <dbReference type="ARBA" id="ARBA00022842"/>
    </source>
</evidence>
<dbReference type="EMBL" id="JAVMIP010000015">
    <property type="protein sequence ID" value="MDS3861712.1"/>
    <property type="molecule type" value="Genomic_DNA"/>
</dbReference>
<dbReference type="Pfam" id="PF01867">
    <property type="entry name" value="Cas_Cas1"/>
    <property type="match status" value="1"/>
</dbReference>
<dbReference type="AlphaFoldDB" id="A0AAE4FUB4"/>
<feature type="binding site" evidence="10">
    <location>
        <position position="222"/>
    </location>
    <ligand>
        <name>Mn(2+)</name>
        <dbReference type="ChEBI" id="CHEBI:29035"/>
    </ligand>
</feature>